<dbReference type="InterPro" id="IPR050465">
    <property type="entry name" value="UPF0194_transport"/>
</dbReference>
<evidence type="ECO:0000259" key="5">
    <source>
        <dbReference type="Pfam" id="PF25917"/>
    </source>
</evidence>
<dbReference type="PANTHER" id="PTHR32347">
    <property type="entry name" value="EFFLUX SYSTEM COMPONENT YKNX-RELATED"/>
    <property type="match status" value="1"/>
</dbReference>
<evidence type="ECO:0000256" key="3">
    <source>
        <dbReference type="SAM" id="Coils"/>
    </source>
</evidence>
<sequence>MDIQIEKKKGIQRRHLPYVIGGAVIVVLLAWVLFGRYSSSMTVDGDSLNVADVTFGKFNDFIRVNGQVQPISVVQVSPEESGIVQEKIVEEGATVKKGDILFRLSNSDLDIQILNSEAELAEKQNLLRNTQVTMQQDKLNNEMERVQLDIDIRRKERTFRQKERLYDEKLIPREEYISAKEDYELALRSHDLVLQRLEQDSVYRTIQMKQMEDDLANMRMNLSLIRDRKNKLEVRAPIDGELGLLDVELGQSIGTGAKAGQINDLSDYKIEAQIDEHYIDRVTRGLPGTFERQGMKFSVRVRKVFPEVREGRFRTELVFEGARPDNIRSGQTYYIDLQLGEPTESVMIPKGTFFQVTGGNWIFVLDKSGERAYRRNIRIGRQNPQYYEVMEGLEAGERVIVSGYEAFKDKDVLKIR</sequence>
<proteinExistence type="predicted"/>
<organism evidence="7 8">
    <name type="scientific">Candidatus Aphodosoma intestinipullorum</name>
    <dbReference type="NCBI Taxonomy" id="2840674"/>
    <lineage>
        <taxon>Bacteria</taxon>
        <taxon>Pseudomonadati</taxon>
        <taxon>Bacteroidota</taxon>
        <taxon>Bacteroidia</taxon>
        <taxon>Bacteroidales</taxon>
        <taxon>Candidatus Aphodosoma</taxon>
    </lineage>
</organism>
<dbReference type="InterPro" id="IPR058627">
    <property type="entry name" value="MdtA-like_C"/>
</dbReference>
<keyword evidence="4" id="KW-1133">Transmembrane helix</keyword>
<comment type="subcellular location">
    <subcellularLocation>
        <location evidence="1">Cell envelope</location>
    </subcellularLocation>
</comment>
<evidence type="ECO:0000313" key="8">
    <source>
        <dbReference type="Proteomes" id="UP000712007"/>
    </source>
</evidence>
<dbReference type="EMBL" id="JADIMV010000074">
    <property type="protein sequence ID" value="MBO8439882.1"/>
    <property type="molecule type" value="Genomic_DNA"/>
</dbReference>
<name>A0A940DL07_9BACT</name>
<reference evidence="7" key="1">
    <citation type="submission" date="2020-10" db="EMBL/GenBank/DDBJ databases">
        <authorList>
            <person name="Gilroy R."/>
        </authorList>
    </citation>
    <scope>NUCLEOTIDE SEQUENCE</scope>
    <source>
        <strain evidence="7">3924</strain>
    </source>
</reference>
<dbReference type="Proteomes" id="UP000712007">
    <property type="component" value="Unassembled WGS sequence"/>
</dbReference>
<evidence type="ECO:0000256" key="4">
    <source>
        <dbReference type="SAM" id="Phobius"/>
    </source>
</evidence>
<accession>A0A940DL07</accession>
<dbReference type="PANTHER" id="PTHR32347:SF23">
    <property type="entry name" value="BLL5650 PROTEIN"/>
    <property type="match status" value="1"/>
</dbReference>
<keyword evidence="4" id="KW-0812">Transmembrane</keyword>
<dbReference type="Pfam" id="PF25967">
    <property type="entry name" value="RND-MFP_C"/>
    <property type="match status" value="1"/>
</dbReference>
<gene>
    <name evidence="7" type="ORF">IAC51_04450</name>
</gene>
<feature type="domain" description="Multidrug resistance protein MdtA-like barrel-sandwich hybrid" evidence="5">
    <location>
        <begin position="73"/>
        <end position="261"/>
    </location>
</feature>
<keyword evidence="4" id="KW-0472">Membrane</keyword>
<dbReference type="InterPro" id="IPR058625">
    <property type="entry name" value="MdtA-like_BSH"/>
</dbReference>
<protein>
    <submittedName>
        <fullName evidence="7">HlyD family efflux transporter periplasmic adaptor subunit</fullName>
    </submittedName>
</protein>
<dbReference type="AlphaFoldDB" id="A0A940DL07"/>
<dbReference type="Gene3D" id="2.40.50.100">
    <property type="match status" value="1"/>
</dbReference>
<feature type="coiled-coil region" evidence="3">
    <location>
        <begin position="180"/>
        <end position="235"/>
    </location>
</feature>
<evidence type="ECO:0000256" key="1">
    <source>
        <dbReference type="ARBA" id="ARBA00004196"/>
    </source>
</evidence>
<reference evidence="7" key="2">
    <citation type="journal article" date="2021" name="PeerJ">
        <title>Extensive microbial diversity within the chicken gut microbiome revealed by metagenomics and culture.</title>
        <authorList>
            <person name="Gilroy R."/>
            <person name="Ravi A."/>
            <person name="Getino M."/>
            <person name="Pursley I."/>
            <person name="Horton D.L."/>
            <person name="Alikhan N.F."/>
            <person name="Baker D."/>
            <person name="Gharbi K."/>
            <person name="Hall N."/>
            <person name="Watson M."/>
            <person name="Adriaenssens E.M."/>
            <person name="Foster-Nyarko E."/>
            <person name="Jarju S."/>
            <person name="Secka A."/>
            <person name="Antonio M."/>
            <person name="Oren A."/>
            <person name="Chaudhuri R.R."/>
            <person name="La Ragione R."/>
            <person name="Hildebrand F."/>
            <person name="Pallen M.J."/>
        </authorList>
    </citation>
    <scope>NUCLEOTIDE SEQUENCE</scope>
    <source>
        <strain evidence="7">3924</strain>
    </source>
</reference>
<evidence type="ECO:0000259" key="6">
    <source>
        <dbReference type="Pfam" id="PF25967"/>
    </source>
</evidence>
<dbReference type="Gene3D" id="1.10.287.470">
    <property type="entry name" value="Helix hairpin bin"/>
    <property type="match status" value="1"/>
</dbReference>
<evidence type="ECO:0000256" key="2">
    <source>
        <dbReference type="ARBA" id="ARBA00023054"/>
    </source>
</evidence>
<dbReference type="GO" id="GO:0030313">
    <property type="term" value="C:cell envelope"/>
    <property type="evidence" value="ECO:0007669"/>
    <property type="project" value="UniProtKB-SubCell"/>
</dbReference>
<evidence type="ECO:0000313" key="7">
    <source>
        <dbReference type="EMBL" id="MBO8439882.1"/>
    </source>
</evidence>
<feature type="domain" description="Multidrug resistance protein MdtA-like C-terminal permuted SH3" evidence="6">
    <location>
        <begin position="346"/>
        <end position="404"/>
    </location>
</feature>
<feature type="transmembrane region" description="Helical" evidence="4">
    <location>
        <begin position="16"/>
        <end position="34"/>
    </location>
</feature>
<dbReference type="SUPFAM" id="SSF111369">
    <property type="entry name" value="HlyD-like secretion proteins"/>
    <property type="match status" value="1"/>
</dbReference>
<dbReference type="Pfam" id="PF25917">
    <property type="entry name" value="BSH_RND"/>
    <property type="match status" value="1"/>
</dbReference>
<dbReference type="Gene3D" id="2.40.420.20">
    <property type="match status" value="1"/>
</dbReference>
<dbReference type="Gene3D" id="2.40.30.170">
    <property type="match status" value="1"/>
</dbReference>
<keyword evidence="2 3" id="KW-0175">Coiled coil</keyword>
<comment type="caution">
    <text evidence="7">The sequence shown here is derived from an EMBL/GenBank/DDBJ whole genome shotgun (WGS) entry which is preliminary data.</text>
</comment>